<evidence type="ECO:0000256" key="1">
    <source>
        <dbReference type="SAM" id="MobiDB-lite"/>
    </source>
</evidence>
<keyword evidence="3" id="KW-1185">Reference proteome</keyword>
<evidence type="ECO:0000313" key="3">
    <source>
        <dbReference type="Proteomes" id="UP000325081"/>
    </source>
</evidence>
<feature type="region of interest" description="Disordered" evidence="1">
    <location>
        <begin position="48"/>
        <end position="119"/>
    </location>
</feature>
<dbReference type="PANTHER" id="PTHR37614">
    <property type="entry name" value="OS02G0121400 PROTEIN"/>
    <property type="match status" value="1"/>
</dbReference>
<sequence length="313" mass="35466">MGDAGGEKSHSLDSFTEDEILVAQILIDLPDIIRDSNSRSIFKWGGRRRRSRLDGGARPSRAQPSPSFQRIEARKSKSKAAAVEEVEEEDGATTSPVTPLSFAPSESDEKKSRHGFRKNCTQRSKEEYLDLIEELTQRRDLLRGEIENVTKYYNRLKSYNSELKIMKKEISNSCLRKKELEMGKPLEMNNFLHHRPEMGKTLEMNNFYHHQNSVAPYHQLLVPRGPVTAQFYRSRDGLGTVSDVGPLGIPDLNICAGEDFGFDPSGPLTDIAAQANTRARFAEARRLRKGIIKIKSMRRACGIRLPVTRWPHS</sequence>
<evidence type="ECO:0000313" key="2">
    <source>
        <dbReference type="EMBL" id="GER26607.1"/>
    </source>
</evidence>
<accession>A0A5A7P1W9</accession>
<reference evidence="3" key="1">
    <citation type="journal article" date="2019" name="Curr. Biol.">
        <title>Genome Sequence of Striga asiatica Provides Insight into the Evolution of Plant Parasitism.</title>
        <authorList>
            <person name="Yoshida S."/>
            <person name="Kim S."/>
            <person name="Wafula E.K."/>
            <person name="Tanskanen J."/>
            <person name="Kim Y.M."/>
            <person name="Honaas L."/>
            <person name="Yang Z."/>
            <person name="Spallek T."/>
            <person name="Conn C.E."/>
            <person name="Ichihashi Y."/>
            <person name="Cheong K."/>
            <person name="Cui S."/>
            <person name="Der J.P."/>
            <person name="Gundlach H."/>
            <person name="Jiao Y."/>
            <person name="Hori C."/>
            <person name="Ishida J.K."/>
            <person name="Kasahara H."/>
            <person name="Kiba T."/>
            <person name="Kim M.S."/>
            <person name="Koo N."/>
            <person name="Laohavisit A."/>
            <person name="Lee Y.H."/>
            <person name="Lumba S."/>
            <person name="McCourt P."/>
            <person name="Mortimer J.C."/>
            <person name="Mutuku J.M."/>
            <person name="Nomura T."/>
            <person name="Sasaki-Sekimoto Y."/>
            <person name="Seto Y."/>
            <person name="Wang Y."/>
            <person name="Wakatake T."/>
            <person name="Sakakibara H."/>
            <person name="Demura T."/>
            <person name="Yamaguchi S."/>
            <person name="Yoneyama K."/>
            <person name="Manabe R.I."/>
            <person name="Nelson D.C."/>
            <person name="Schulman A.H."/>
            <person name="Timko M.P."/>
            <person name="dePamphilis C.W."/>
            <person name="Choi D."/>
            <person name="Shirasu K."/>
        </authorList>
    </citation>
    <scope>NUCLEOTIDE SEQUENCE [LARGE SCALE GENOMIC DNA]</scope>
    <source>
        <strain evidence="3">cv. UVA1</strain>
    </source>
</reference>
<protein>
    <submittedName>
        <fullName evidence="2">Zinc finger FYVE domain-containing protein 26</fullName>
    </submittedName>
</protein>
<dbReference type="EMBL" id="BKCP01001113">
    <property type="protein sequence ID" value="GER26607.1"/>
    <property type="molecule type" value="Genomic_DNA"/>
</dbReference>
<name>A0A5A7P1W9_STRAF</name>
<gene>
    <name evidence="2" type="ORF">STAS_02261</name>
</gene>
<dbReference type="Proteomes" id="UP000325081">
    <property type="component" value="Unassembled WGS sequence"/>
</dbReference>
<comment type="caution">
    <text evidence="2">The sequence shown here is derived from an EMBL/GenBank/DDBJ whole genome shotgun (WGS) entry which is preliminary data.</text>
</comment>
<dbReference type="OrthoDB" id="1721092at2759"/>
<proteinExistence type="predicted"/>
<dbReference type="AlphaFoldDB" id="A0A5A7P1W9"/>
<organism evidence="2 3">
    <name type="scientific">Striga asiatica</name>
    <name type="common">Asiatic witchweed</name>
    <name type="synonym">Buchnera asiatica</name>
    <dbReference type="NCBI Taxonomy" id="4170"/>
    <lineage>
        <taxon>Eukaryota</taxon>
        <taxon>Viridiplantae</taxon>
        <taxon>Streptophyta</taxon>
        <taxon>Embryophyta</taxon>
        <taxon>Tracheophyta</taxon>
        <taxon>Spermatophyta</taxon>
        <taxon>Magnoliopsida</taxon>
        <taxon>eudicotyledons</taxon>
        <taxon>Gunneridae</taxon>
        <taxon>Pentapetalae</taxon>
        <taxon>asterids</taxon>
        <taxon>lamiids</taxon>
        <taxon>Lamiales</taxon>
        <taxon>Orobanchaceae</taxon>
        <taxon>Buchnereae</taxon>
        <taxon>Striga</taxon>
    </lineage>
</organism>
<dbReference type="PANTHER" id="PTHR37614:SF2">
    <property type="entry name" value="OS02G0121400 PROTEIN"/>
    <property type="match status" value="1"/>
</dbReference>